<evidence type="ECO:0000259" key="1">
    <source>
        <dbReference type="Pfam" id="PF08242"/>
    </source>
</evidence>
<dbReference type="CDD" id="cd02440">
    <property type="entry name" value="AdoMet_MTases"/>
    <property type="match status" value="1"/>
</dbReference>
<name>A0ABU6CVH2_9GAMM</name>
<dbReference type="GO" id="GO:0032259">
    <property type="term" value="P:methylation"/>
    <property type="evidence" value="ECO:0007669"/>
    <property type="project" value="UniProtKB-KW"/>
</dbReference>
<dbReference type="InterPro" id="IPR029063">
    <property type="entry name" value="SAM-dependent_MTases_sf"/>
</dbReference>
<reference evidence="3" key="1">
    <citation type="submission" date="2023-07" db="EMBL/GenBank/DDBJ databases">
        <title>The carbon used by Thiothrix.</title>
        <authorList>
            <person name="Chen L."/>
        </authorList>
    </citation>
    <scope>NUCLEOTIDE SEQUENCE [LARGE SCALE GENOMIC DNA]</scope>
</reference>
<dbReference type="Pfam" id="PF08242">
    <property type="entry name" value="Methyltransf_12"/>
    <property type="match status" value="1"/>
</dbReference>
<comment type="caution">
    <text evidence="2">The sequence shown here is derived from an EMBL/GenBank/DDBJ whole genome shotgun (WGS) entry which is preliminary data.</text>
</comment>
<dbReference type="RefSeq" id="WP_324694202.1">
    <property type="nucleotide sequence ID" value="NZ_JAYMYJ010000067.1"/>
</dbReference>
<dbReference type="Proteomes" id="UP001308005">
    <property type="component" value="Unassembled WGS sequence"/>
</dbReference>
<keyword evidence="2" id="KW-0489">Methyltransferase</keyword>
<feature type="domain" description="Methyltransferase type 12" evidence="1">
    <location>
        <begin position="42"/>
        <end position="134"/>
    </location>
</feature>
<dbReference type="PANTHER" id="PTHR43861">
    <property type="entry name" value="TRANS-ACONITATE 2-METHYLTRANSFERASE-RELATED"/>
    <property type="match status" value="1"/>
</dbReference>
<keyword evidence="3" id="KW-1185">Reference proteome</keyword>
<dbReference type="SUPFAM" id="SSF53335">
    <property type="entry name" value="S-adenosyl-L-methionine-dependent methyltransferases"/>
    <property type="match status" value="1"/>
</dbReference>
<gene>
    <name evidence="2" type="ORF">VSS37_07560</name>
</gene>
<proteinExistence type="predicted"/>
<evidence type="ECO:0000313" key="3">
    <source>
        <dbReference type="Proteomes" id="UP001308005"/>
    </source>
</evidence>
<sequence>MTALYKMSAWDSYAASHLSVLPSLQLEVYKAVAPHMHGSVADFGCGTARITPFLAGREDVQGYTGVDYSEDMVEKANWLIGQLNAEHFSILHAKIEEVEGKMFDSALSVNSYYTWGEPQEILAHIHGLLRPGAPFVLVTPNKSLDMRKLAREADKELLGHPHYPAFREKNLELAGNEKAAFVEMDTLVRQLSATGFKLVACHQDFYLGGLNFIRAEKA</sequence>
<dbReference type="EMBL" id="JAYMYJ010000067">
    <property type="protein sequence ID" value="MEB4590830.1"/>
    <property type="molecule type" value="Genomic_DNA"/>
</dbReference>
<dbReference type="GO" id="GO:0008168">
    <property type="term" value="F:methyltransferase activity"/>
    <property type="evidence" value="ECO:0007669"/>
    <property type="project" value="UniProtKB-KW"/>
</dbReference>
<organism evidence="2 3">
    <name type="scientific">Candidatus Thiothrix phosphatis</name>
    <dbReference type="NCBI Taxonomy" id="3112415"/>
    <lineage>
        <taxon>Bacteria</taxon>
        <taxon>Pseudomonadati</taxon>
        <taxon>Pseudomonadota</taxon>
        <taxon>Gammaproteobacteria</taxon>
        <taxon>Thiotrichales</taxon>
        <taxon>Thiotrichaceae</taxon>
        <taxon>Thiothrix</taxon>
    </lineage>
</organism>
<keyword evidence="2" id="KW-0808">Transferase</keyword>
<accession>A0ABU6CVH2</accession>
<evidence type="ECO:0000313" key="2">
    <source>
        <dbReference type="EMBL" id="MEB4590830.1"/>
    </source>
</evidence>
<protein>
    <submittedName>
        <fullName evidence="2">Methyltransferase</fullName>
    </submittedName>
</protein>
<dbReference type="InterPro" id="IPR013217">
    <property type="entry name" value="Methyltransf_12"/>
</dbReference>
<dbReference type="Gene3D" id="3.40.50.150">
    <property type="entry name" value="Vaccinia Virus protein VP39"/>
    <property type="match status" value="1"/>
</dbReference>